<protein>
    <submittedName>
        <fullName evidence="1">Uncharacterized protein</fullName>
    </submittedName>
</protein>
<gene>
    <name evidence="1" type="ORF">GTP08_02235</name>
</gene>
<evidence type="ECO:0000313" key="2">
    <source>
        <dbReference type="Proteomes" id="UP000477402"/>
    </source>
</evidence>
<proteinExistence type="predicted"/>
<comment type="caution">
    <text evidence="1">The sequence shown here is derived from an EMBL/GenBank/DDBJ whole genome shotgun (WGS) entry which is preliminary data.</text>
</comment>
<name>A0A6M0M5H0_9LACT</name>
<accession>A0A6M0M5H0</accession>
<sequence>MSETGLDELIDDLENMLDKARDLDGEHDVIFSDIFTESFLKNHTGFSSLEDFADASRFDWTTPKSFEAIPNDELDVFVRKNSQFNSWEEMLETASSEYILNQLGF</sequence>
<reference evidence="1 2" key="1">
    <citation type="submission" date="2019-12" db="EMBL/GenBank/DDBJ databases">
        <title>Draft Genome Sequences of L. lactis strains MS22333, MS22334, MS22336, and MS22337, Isolated from Spontaneous Fermented Camel Milk in Ethiopia.</title>
        <authorList>
            <person name="Bragason E."/>
            <person name="Hansen E.B."/>
            <person name="Guya M.E."/>
            <person name="Berhe T."/>
        </authorList>
    </citation>
    <scope>NUCLEOTIDE SEQUENCE [LARGE SCALE GENOMIC DNA]</scope>
    <source>
        <strain evidence="1 2">MS22336</strain>
    </source>
</reference>
<dbReference type="RefSeq" id="WP_163657143.1">
    <property type="nucleotide sequence ID" value="NZ_RIGE01000165.1"/>
</dbReference>
<dbReference type="EMBL" id="WWDJ01000011">
    <property type="protein sequence ID" value="NEX54539.1"/>
    <property type="molecule type" value="Genomic_DNA"/>
</dbReference>
<evidence type="ECO:0000313" key="1">
    <source>
        <dbReference type="EMBL" id="NEX54539.1"/>
    </source>
</evidence>
<dbReference type="AlphaFoldDB" id="A0A6M0M5H0"/>
<dbReference type="Proteomes" id="UP000477402">
    <property type="component" value="Unassembled WGS sequence"/>
</dbReference>
<organism evidence="1 2">
    <name type="scientific">Lactococcus lactis</name>
    <dbReference type="NCBI Taxonomy" id="1358"/>
    <lineage>
        <taxon>Bacteria</taxon>
        <taxon>Bacillati</taxon>
        <taxon>Bacillota</taxon>
        <taxon>Bacilli</taxon>
        <taxon>Lactobacillales</taxon>
        <taxon>Streptococcaceae</taxon>
        <taxon>Lactococcus</taxon>
    </lineage>
</organism>